<feature type="transmembrane region" description="Helical" evidence="8">
    <location>
        <begin position="134"/>
        <end position="154"/>
    </location>
</feature>
<dbReference type="InterPro" id="IPR001851">
    <property type="entry name" value="ABC_transp_permease"/>
</dbReference>
<comment type="caution">
    <text evidence="9">The sequence shown here is derived from an EMBL/GenBank/DDBJ whole genome shotgun (WGS) entry which is preliminary data.</text>
</comment>
<feature type="transmembrane region" description="Helical" evidence="8">
    <location>
        <begin position="290"/>
        <end position="310"/>
    </location>
</feature>
<evidence type="ECO:0000313" key="10">
    <source>
        <dbReference type="Proteomes" id="UP000286595"/>
    </source>
</evidence>
<protein>
    <submittedName>
        <fullName evidence="9">ABC transporter permease</fullName>
    </submittedName>
</protein>
<evidence type="ECO:0000313" key="9">
    <source>
        <dbReference type="EMBL" id="RHG59785.1"/>
    </source>
</evidence>
<dbReference type="PANTHER" id="PTHR32196">
    <property type="entry name" value="ABC TRANSPORTER PERMEASE PROTEIN YPHD-RELATED-RELATED"/>
    <property type="match status" value="1"/>
</dbReference>
<feature type="transmembrane region" description="Helical" evidence="8">
    <location>
        <begin position="95"/>
        <end position="114"/>
    </location>
</feature>
<keyword evidence="6 8" id="KW-1133">Transmembrane helix</keyword>
<keyword evidence="4" id="KW-0997">Cell inner membrane</keyword>
<evidence type="ECO:0000256" key="2">
    <source>
        <dbReference type="ARBA" id="ARBA00022448"/>
    </source>
</evidence>
<keyword evidence="2" id="KW-0813">Transport</keyword>
<keyword evidence="7 8" id="KW-0472">Membrane</keyword>
<feature type="transmembrane region" description="Helical" evidence="8">
    <location>
        <begin position="12"/>
        <end position="30"/>
    </location>
</feature>
<dbReference type="Pfam" id="PF02653">
    <property type="entry name" value="BPD_transp_2"/>
    <property type="match status" value="1"/>
</dbReference>
<dbReference type="CDD" id="cd06579">
    <property type="entry name" value="TM_PBP1_transp_AraH_like"/>
    <property type="match status" value="1"/>
</dbReference>
<sequence>MEKASVKQRLKNIPPVAYMLIVIITVFSFMDPHYFSFSNFRNVLIQSTPLMILAFGQTCIVLTQGTDLSLGAQVSFVTVFTVFLAQRGIILEVAMIIAVLCTVLIGAINGTIVAKGNIPPFIATYGMQNIVNSISLLLTAGSSIYFSSFTYRIVTETTILMIPLMVWVAVVVFIIVWIVLKKTKFGTNIHGLGGNKEALVLAGISPVKCLIKAYAFAGFIAGIAGIITLCRVESGQPIVATGWEFQAVAATLLGGSSLREGKGGVTGTIFGVLLIQIIKNGLNVIGVQSIMQNAIIGSIVLAAIIIDAVVRIRAKE</sequence>
<organism evidence="9 10">
    <name type="scientific">Coprococcus comes</name>
    <dbReference type="NCBI Taxonomy" id="410072"/>
    <lineage>
        <taxon>Bacteria</taxon>
        <taxon>Bacillati</taxon>
        <taxon>Bacillota</taxon>
        <taxon>Clostridia</taxon>
        <taxon>Lachnospirales</taxon>
        <taxon>Lachnospiraceae</taxon>
        <taxon>Coprococcus</taxon>
    </lineage>
</organism>
<name>A0A3R6GDI2_9FIRM</name>
<evidence type="ECO:0000256" key="7">
    <source>
        <dbReference type="ARBA" id="ARBA00023136"/>
    </source>
</evidence>
<comment type="subcellular location">
    <subcellularLocation>
        <location evidence="1">Cell membrane</location>
        <topology evidence="1">Multi-pass membrane protein</topology>
    </subcellularLocation>
</comment>
<proteinExistence type="predicted"/>
<gene>
    <name evidence="9" type="ORF">DW252_10890</name>
</gene>
<evidence type="ECO:0000256" key="5">
    <source>
        <dbReference type="ARBA" id="ARBA00022692"/>
    </source>
</evidence>
<dbReference type="GO" id="GO:0022857">
    <property type="term" value="F:transmembrane transporter activity"/>
    <property type="evidence" value="ECO:0007669"/>
    <property type="project" value="InterPro"/>
</dbReference>
<evidence type="ECO:0000256" key="8">
    <source>
        <dbReference type="SAM" id="Phobius"/>
    </source>
</evidence>
<dbReference type="Proteomes" id="UP000286595">
    <property type="component" value="Unassembled WGS sequence"/>
</dbReference>
<evidence type="ECO:0000256" key="6">
    <source>
        <dbReference type="ARBA" id="ARBA00022989"/>
    </source>
</evidence>
<dbReference type="EMBL" id="QRIM01000012">
    <property type="protein sequence ID" value="RHG59785.1"/>
    <property type="molecule type" value="Genomic_DNA"/>
</dbReference>
<keyword evidence="5 8" id="KW-0812">Transmembrane</keyword>
<feature type="transmembrane region" description="Helical" evidence="8">
    <location>
        <begin position="160"/>
        <end position="180"/>
    </location>
</feature>
<dbReference type="PANTHER" id="PTHR32196:SF21">
    <property type="entry name" value="ABC TRANSPORTER PERMEASE PROTEIN YPHD-RELATED"/>
    <property type="match status" value="1"/>
</dbReference>
<evidence type="ECO:0000256" key="3">
    <source>
        <dbReference type="ARBA" id="ARBA00022475"/>
    </source>
</evidence>
<reference evidence="9 10" key="1">
    <citation type="submission" date="2018-08" db="EMBL/GenBank/DDBJ databases">
        <title>A genome reference for cultivated species of the human gut microbiota.</title>
        <authorList>
            <person name="Zou Y."/>
            <person name="Xue W."/>
            <person name="Luo G."/>
        </authorList>
    </citation>
    <scope>NUCLEOTIDE SEQUENCE [LARGE SCALE GENOMIC DNA]</scope>
    <source>
        <strain evidence="9 10">AM22-12LB</strain>
    </source>
</reference>
<dbReference type="AlphaFoldDB" id="A0A3R6GDI2"/>
<dbReference type="GO" id="GO:0005886">
    <property type="term" value="C:plasma membrane"/>
    <property type="evidence" value="ECO:0007669"/>
    <property type="project" value="UniProtKB-SubCell"/>
</dbReference>
<keyword evidence="3" id="KW-1003">Cell membrane</keyword>
<accession>A0A3R6GDI2</accession>
<evidence type="ECO:0000256" key="1">
    <source>
        <dbReference type="ARBA" id="ARBA00004651"/>
    </source>
</evidence>
<evidence type="ECO:0000256" key="4">
    <source>
        <dbReference type="ARBA" id="ARBA00022519"/>
    </source>
</evidence>